<dbReference type="EMBL" id="CP106877">
    <property type="protein sequence ID" value="WAA12455.1"/>
    <property type="molecule type" value="Genomic_DNA"/>
</dbReference>
<organism evidence="2 3">
    <name type="scientific">Fervidibacillus halotolerans</name>
    <dbReference type="NCBI Taxonomy" id="2980027"/>
    <lineage>
        <taxon>Bacteria</taxon>
        <taxon>Bacillati</taxon>
        <taxon>Bacillota</taxon>
        <taxon>Bacilli</taxon>
        <taxon>Bacillales</taxon>
        <taxon>Bacillaceae</taxon>
        <taxon>Fervidibacillus</taxon>
    </lineage>
</organism>
<evidence type="ECO:0008006" key="4">
    <source>
        <dbReference type="Google" id="ProtNLM"/>
    </source>
</evidence>
<feature type="chain" id="PRO_5039228139" description="Secreted protein" evidence="1">
    <location>
        <begin position="24"/>
        <end position="193"/>
    </location>
</feature>
<evidence type="ECO:0000313" key="2">
    <source>
        <dbReference type="EMBL" id="WAA12455.1"/>
    </source>
</evidence>
<reference evidence="2" key="1">
    <citation type="submission" date="2022-09" db="EMBL/GenBank/DDBJ databases">
        <title>Complete Genomes of Fervidibacillus albus and Fervidibacillus halotolerans isolated from tidal flat sediments.</title>
        <authorList>
            <person name="Kwon K.K."/>
            <person name="Yang S.-H."/>
            <person name="Park M.J."/>
            <person name="Oh H.-M."/>
        </authorList>
    </citation>
    <scope>NUCLEOTIDE SEQUENCE</scope>
    <source>
        <strain evidence="2">MEBiC13594</strain>
    </source>
</reference>
<dbReference type="Proteomes" id="UP001164726">
    <property type="component" value="Chromosome"/>
</dbReference>
<dbReference type="AlphaFoldDB" id="A0A9E8M026"/>
<dbReference type="RefSeq" id="WP_275420590.1">
    <property type="nucleotide sequence ID" value="NZ_CP106877.1"/>
</dbReference>
<gene>
    <name evidence="2" type="ORF">OE105_13145</name>
</gene>
<feature type="signal peptide" evidence="1">
    <location>
        <begin position="1"/>
        <end position="23"/>
    </location>
</feature>
<sequence length="193" mass="20683">MMKKLLVALSLVLVLSSSLMSFGQTVDASEIPNRTDDEMIQAAEKISSYFEIDEDGNVMFTADEETLVNELGISKNEAESMINAAEKISKNPRGSLDNVSGDEIQPMGFVGVTLHLGPEVRAMSGWAAGAFAAGYVGWYAKTFAVNPITAGVAALITATTGVVVKNAVEDNLRTVRVGMNIWGMNVNYPVYIP</sequence>
<evidence type="ECO:0000256" key="1">
    <source>
        <dbReference type="SAM" id="SignalP"/>
    </source>
</evidence>
<accession>A0A9E8M026</accession>
<name>A0A9E8M026_9BACI</name>
<dbReference type="KEGG" id="fhl:OE105_13145"/>
<evidence type="ECO:0000313" key="3">
    <source>
        <dbReference type="Proteomes" id="UP001164726"/>
    </source>
</evidence>
<keyword evidence="1" id="KW-0732">Signal</keyword>
<proteinExistence type="predicted"/>
<keyword evidence="3" id="KW-1185">Reference proteome</keyword>
<protein>
    <recommendedName>
        <fullName evidence="4">Secreted protein</fullName>
    </recommendedName>
</protein>